<keyword evidence="1" id="KW-0732">Signal</keyword>
<feature type="chain" id="PRO_5020754779" evidence="1">
    <location>
        <begin position="24"/>
        <end position="44"/>
    </location>
</feature>
<sequence length="44" mass="4515">MKNLITFAQIIALSILAVYGAQAASKSPPACPSLSAAEHCAISR</sequence>
<evidence type="ECO:0000256" key="1">
    <source>
        <dbReference type="SAM" id="SignalP"/>
    </source>
</evidence>
<dbReference type="RefSeq" id="WP_279389264.1">
    <property type="nucleotide sequence ID" value="NZ_SLZU01000006.1"/>
</dbReference>
<name>A0A4V2UNY0_9RHOB</name>
<comment type="caution">
    <text evidence="2">The sequence shown here is derived from an EMBL/GenBank/DDBJ whole genome shotgun (WGS) entry which is preliminary data.</text>
</comment>
<dbReference type="EMBL" id="SLZU01000006">
    <property type="protein sequence ID" value="TCS63771.1"/>
    <property type="molecule type" value="Genomic_DNA"/>
</dbReference>
<dbReference type="Proteomes" id="UP000295696">
    <property type="component" value="Unassembled WGS sequence"/>
</dbReference>
<evidence type="ECO:0000313" key="3">
    <source>
        <dbReference type="Proteomes" id="UP000295696"/>
    </source>
</evidence>
<gene>
    <name evidence="2" type="ORF">EDD52_10638</name>
</gene>
<evidence type="ECO:0000313" key="2">
    <source>
        <dbReference type="EMBL" id="TCS63771.1"/>
    </source>
</evidence>
<feature type="signal peptide" evidence="1">
    <location>
        <begin position="1"/>
        <end position="23"/>
    </location>
</feature>
<protein>
    <submittedName>
        <fullName evidence="2">Uncharacterized protein</fullName>
    </submittedName>
</protein>
<reference evidence="2 3" key="1">
    <citation type="submission" date="2019-03" db="EMBL/GenBank/DDBJ databases">
        <title>Genomic Encyclopedia of Type Strains, Phase IV (KMG-IV): sequencing the most valuable type-strain genomes for metagenomic binning, comparative biology and taxonomic classification.</title>
        <authorList>
            <person name="Goeker M."/>
        </authorList>
    </citation>
    <scope>NUCLEOTIDE SEQUENCE [LARGE SCALE GENOMIC DNA]</scope>
    <source>
        <strain evidence="2 3">DSM 104836</strain>
    </source>
</reference>
<organism evidence="2 3">
    <name type="scientific">Primorskyibacter sedentarius</name>
    <dbReference type="NCBI Taxonomy" id="745311"/>
    <lineage>
        <taxon>Bacteria</taxon>
        <taxon>Pseudomonadati</taxon>
        <taxon>Pseudomonadota</taxon>
        <taxon>Alphaproteobacteria</taxon>
        <taxon>Rhodobacterales</taxon>
        <taxon>Roseobacteraceae</taxon>
        <taxon>Primorskyibacter</taxon>
    </lineage>
</organism>
<accession>A0A4V2UNY0</accession>
<dbReference type="AlphaFoldDB" id="A0A4V2UNY0"/>
<proteinExistence type="predicted"/>
<keyword evidence="3" id="KW-1185">Reference proteome</keyword>